<evidence type="ECO:0000256" key="1">
    <source>
        <dbReference type="SAM" id="MobiDB-lite"/>
    </source>
</evidence>
<accession>A0AAX6I9F5</accession>
<proteinExistence type="predicted"/>
<keyword evidence="3" id="KW-1185">Reference proteome</keyword>
<dbReference type="Proteomes" id="UP001140949">
    <property type="component" value="Unassembled WGS sequence"/>
</dbReference>
<sequence>MCLRRIRWLGVGGPDLRRTVCASAESTAVGDTRQGTDGTVAGLGGNCGTAPAACWAGTITGRAAKNHTMGSDGGRSRSRSGHGRGLHQGARSVFFRVATRENIEIACGFDDVRLTEAVQGKNGEQLSTRLLDTSAWLSCSRVETAALVL</sequence>
<gene>
    <name evidence="2" type="ORF">M6B38_267565</name>
</gene>
<reference evidence="2" key="2">
    <citation type="submission" date="2023-04" db="EMBL/GenBank/DDBJ databases">
        <authorList>
            <person name="Bruccoleri R.E."/>
            <person name="Oakeley E.J."/>
            <person name="Faust A.-M."/>
            <person name="Dessus-Babus S."/>
            <person name="Altorfer M."/>
            <person name="Burckhardt D."/>
            <person name="Oertli M."/>
            <person name="Naumann U."/>
            <person name="Petersen F."/>
            <person name="Wong J."/>
        </authorList>
    </citation>
    <scope>NUCLEOTIDE SEQUENCE</scope>
    <source>
        <strain evidence="2">GSM-AAB239-AS_SAM_17_03QT</strain>
        <tissue evidence="2">Leaf</tissue>
    </source>
</reference>
<protein>
    <submittedName>
        <fullName evidence="2">Pollen-specific leucine-rich repeat extensin-like protein 3</fullName>
    </submittedName>
</protein>
<dbReference type="EMBL" id="JANAVB010003400">
    <property type="protein sequence ID" value="KAJ6849553.1"/>
    <property type="molecule type" value="Genomic_DNA"/>
</dbReference>
<reference evidence="2" key="1">
    <citation type="journal article" date="2023" name="GigaByte">
        <title>Genome assembly of the bearded iris, Iris pallida Lam.</title>
        <authorList>
            <person name="Bruccoleri R.E."/>
            <person name="Oakeley E.J."/>
            <person name="Faust A.M.E."/>
            <person name="Altorfer M."/>
            <person name="Dessus-Babus S."/>
            <person name="Burckhardt D."/>
            <person name="Oertli M."/>
            <person name="Naumann U."/>
            <person name="Petersen F."/>
            <person name="Wong J."/>
        </authorList>
    </citation>
    <scope>NUCLEOTIDE SEQUENCE</scope>
    <source>
        <strain evidence="2">GSM-AAB239-AS_SAM_17_03QT</strain>
    </source>
</reference>
<evidence type="ECO:0000313" key="3">
    <source>
        <dbReference type="Proteomes" id="UP001140949"/>
    </source>
</evidence>
<dbReference type="AlphaFoldDB" id="A0AAX6I9F5"/>
<feature type="region of interest" description="Disordered" evidence="1">
    <location>
        <begin position="65"/>
        <end position="86"/>
    </location>
</feature>
<name>A0AAX6I9F5_IRIPA</name>
<comment type="caution">
    <text evidence="2">The sequence shown here is derived from an EMBL/GenBank/DDBJ whole genome shotgun (WGS) entry which is preliminary data.</text>
</comment>
<evidence type="ECO:0000313" key="2">
    <source>
        <dbReference type="EMBL" id="KAJ6849553.1"/>
    </source>
</evidence>
<feature type="compositionally biased region" description="Basic residues" evidence="1">
    <location>
        <begin position="76"/>
        <end position="85"/>
    </location>
</feature>
<organism evidence="2 3">
    <name type="scientific">Iris pallida</name>
    <name type="common">Sweet iris</name>
    <dbReference type="NCBI Taxonomy" id="29817"/>
    <lineage>
        <taxon>Eukaryota</taxon>
        <taxon>Viridiplantae</taxon>
        <taxon>Streptophyta</taxon>
        <taxon>Embryophyta</taxon>
        <taxon>Tracheophyta</taxon>
        <taxon>Spermatophyta</taxon>
        <taxon>Magnoliopsida</taxon>
        <taxon>Liliopsida</taxon>
        <taxon>Asparagales</taxon>
        <taxon>Iridaceae</taxon>
        <taxon>Iridoideae</taxon>
        <taxon>Irideae</taxon>
        <taxon>Iris</taxon>
    </lineage>
</organism>